<dbReference type="AlphaFoldDB" id="I3TNB9"/>
<evidence type="ECO:0000313" key="1">
    <source>
        <dbReference type="EMBL" id="AFK54257.1"/>
    </source>
</evidence>
<dbReference type="Proteomes" id="UP000005258">
    <property type="component" value="Chromosome"/>
</dbReference>
<dbReference type="InterPro" id="IPR008792">
    <property type="entry name" value="PQQD"/>
</dbReference>
<reference evidence="1 2" key="1">
    <citation type="journal article" date="2012" name="J. Am. Chem. Soc.">
        <title>Bacterial biosynthesis and maturation of the didemnin anti-cancer agents.</title>
        <authorList>
            <person name="Xu Y."/>
            <person name="Kersten R.D."/>
            <person name="Nam S.J."/>
            <person name="Lu L."/>
            <person name="Al-Suwailem A.M."/>
            <person name="Zheng H."/>
            <person name="Fenical W."/>
            <person name="Dorrestein P.C."/>
            <person name="Moore B.S."/>
            <person name="Qian P.Y."/>
        </authorList>
    </citation>
    <scope>NUCLEOTIDE SEQUENCE [LARGE SCALE GENOMIC DNA]</scope>
    <source>
        <strain evidence="1 2">KA081020-065</strain>
    </source>
</reference>
<dbReference type="STRING" id="1110502.TMO_2419"/>
<dbReference type="EMBL" id="CP003236">
    <property type="protein sequence ID" value="AFK54257.1"/>
    <property type="molecule type" value="Genomic_DNA"/>
</dbReference>
<sequence length="77" mass="8324">MGSEKVIMHPVSGEIWWLNRTASAIWACFAVPASTREAVSTLLDRFEIDAETCRSEVSEVCDRAIAGGFLVPVGDPA</sequence>
<evidence type="ECO:0000313" key="2">
    <source>
        <dbReference type="Proteomes" id="UP000005258"/>
    </source>
</evidence>
<organism evidence="1 2">
    <name type="scientific">Tistrella mobilis (strain KA081020-065)</name>
    <dbReference type="NCBI Taxonomy" id="1110502"/>
    <lineage>
        <taxon>Bacteria</taxon>
        <taxon>Pseudomonadati</taxon>
        <taxon>Pseudomonadota</taxon>
        <taxon>Alphaproteobacteria</taxon>
        <taxon>Geminicoccales</taxon>
        <taxon>Geminicoccaceae</taxon>
        <taxon>Tistrella</taxon>
    </lineage>
</organism>
<dbReference type="InterPro" id="IPR041881">
    <property type="entry name" value="PqqD_sf"/>
</dbReference>
<keyword evidence="2" id="KW-1185">Reference proteome</keyword>
<proteinExistence type="predicted"/>
<name>I3TNB9_TISMK</name>
<evidence type="ECO:0008006" key="3">
    <source>
        <dbReference type="Google" id="ProtNLM"/>
    </source>
</evidence>
<gene>
    <name evidence="1" type="ordered locus">TMO_2419</name>
</gene>
<dbReference type="Gene3D" id="1.10.10.1150">
    <property type="entry name" value="Coenzyme PQQ synthesis protein D (PqqD)"/>
    <property type="match status" value="1"/>
</dbReference>
<dbReference type="HOGENOM" id="CLU_2636957_0_0_5"/>
<accession>I3TNB9</accession>
<dbReference type="Pfam" id="PF05402">
    <property type="entry name" value="PqqD"/>
    <property type="match status" value="1"/>
</dbReference>
<dbReference type="KEGG" id="tmo:TMO_2419"/>
<protein>
    <recommendedName>
        <fullName evidence="3">PqqD family protein</fullName>
    </recommendedName>
</protein>